<dbReference type="AlphaFoldDB" id="A0AAW0AS04"/>
<evidence type="ECO:0000313" key="2">
    <source>
        <dbReference type="Proteomes" id="UP001362999"/>
    </source>
</evidence>
<organism evidence="1 2">
    <name type="scientific">Favolaschia claudopus</name>
    <dbReference type="NCBI Taxonomy" id="2862362"/>
    <lineage>
        <taxon>Eukaryota</taxon>
        <taxon>Fungi</taxon>
        <taxon>Dikarya</taxon>
        <taxon>Basidiomycota</taxon>
        <taxon>Agaricomycotina</taxon>
        <taxon>Agaricomycetes</taxon>
        <taxon>Agaricomycetidae</taxon>
        <taxon>Agaricales</taxon>
        <taxon>Marasmiineae</taxon>
        <taxon>Mycenaceae</taxon>
        <taxon>Favolaschia</taxon>
    </lineage>
</organism>
<feature type="non-terminal residue" evidence="1">
    <location>
        <position position="1"/>
    </location>
</feature>
<evidence type="ECO:0000313" key="1">
    <source>
        <dbReference type="EMBL" id="KAK7015366.1"/>
    </source>
</evidence>
<dbReference type="Proteomes" id="UP001362999">
    <property type="component" value="Unassembled WGS sequence"/>
</dbReference>
<accession>A0AAW0AS04</accession>
<gene>
    <name evidence="1" type="ORF">R3P38DRAFT_2437410</name>
</gene>
<name>A0AAW0AS04_9AGAR</name>
<sequence length="79" mass="8763">ASPELTDSLLCNLRHRRNIKIGYANRTGKKWSGQFNNWLSDEIVEIAADVGLLPSFPIPEILATRIATDESFGIIPVPD</sequence>
<feature type="non-terminal residue" evidence="1">
    <location>
        <position position="79"/>
    </location>
</feature>
<protein>
    <submittedName>
        <fullName evidence="1">Uncharacterized protein</fullName>
    </submittedName>
</protein>
<dbReference type="EMBL" id="JAWWNJ010000054">
    <property type="protein sequence ID" value="KAK7015366.1"/>
    <property type="molecule type" value="Genomic_DNA"/>
</dbReference>
<keyword evidence="2" id="KW-1185">Reference proteome</keyword>
<proteinExistence type="predicted"/>
<comment type="caution">
    <text evidence="1">The sequence shown here is derived from an EMBL/GenBank/DDBJ whole genome shotgun (WGS) entry which is preliminary data.</text>
</comment>
<reference evidence="1 2" key="1">
    <citation type="journal article" date="2024" name="J Genomics">
        <title>Draft genome sequencing and assembly of Favolaschia claudopus CIRM-BRFM 2984 isolated from oak limbs.</title>
        <authorList>
            <person name="Navarro D."/>
            <person name="Drula E."/>
            <person name="Chaduli D."/>
            <person name="Cazenave R."/>
            <person name="Ahrendt S."/>
            <person name="Wang J."/>
            <person name="Lipzen A."/>
            <person name="Daum C."/>
            <person name="Barry K."/>
            <person name="Grigoriev I.V."/>
            <person name="Favel A."/>
            <person name="Rosso M.N."/>
            <person name="Martin F."/>
        </authorList>
    </citation>
    <scope>NUCLEOTIDE SEQUENCE [LARGE SCALE GENOMIC DNA]</scope>
    <source>
        <strain evidence="1 2">CIRM-BRFM 2984</strain>
    </source>
</reference>